<name>A0A2C4PRU0_9BACI</name>
<dbReference type="Proteomes" id="UP000223364">
    <property type="component" value="Unassembled WGS sequence"/>
</dbReference>
<dbReference type="InterPro" id="IPR024775">
    <property type="entry name" value="DinB-like"/>
</dbReference>
<organism evidence="2 3">
    <name type="scientific">Bacillus wiedmannii</name>
    <dbReference type="NCBI Taxonomy" id="1890302"/>
    <lineage>
        <taxon>Bacteria</taxon>
        <taxon>Bacillati</taxon>
        <taxon>Bacillota</taxon>
        <taxon>Bacilli</taxon>
        <taxon>Bacillales</taxon>
        <taxon>Bacillaceae</taxon>
        <taxon>Bacillus</taxon>
        <taxon>Bacillus cereus group</taxon>
    </lineage>
</organism>
<evidence type="ECO:0000313" key="3">
    <source>
        <dbReference type="Proteomes" id="UP000223364"/>
    </source>
</evidence>
<dbReference type="EMBL" id="NUSP01000008">
    <property type="protein sequence ID" value="PHD61404.1"/>
    <property type="molecule type" value="Genomic_DNA"/>
</dbReference>
<dbReference type="SUPFAM" id="SSF109854">
    <property type="entry name" value="DinB/YfiT-like putative metalloenzymes"/>
    <property type="match status" value="1"/>
</dbReference>
<dbReference type="Gene3D" id="1.20.120.450">
    <property type="entry name" value="dinb family like domain"/>
    <property type="match status" value="1"/>
</dbReference>
<feature type="domain" description="DinB-like" evidence="1">
    <location>
        <begin position="9"/>
        <end position="160"/>
    </location>
</feature>
<reference evidence="2 3" key="1">
    <citation type="submission" date="2017-09" db="EMBL/GenBank/DDBJ databases">
        <title>Large-scale bioinformatics analysis of Bacillus genomes uncovers conserved roles of natural products in bacterial physiology.</title>
        <authorList>
            <consortium name="Agbiome Team Llc"/>
            <person name="Bleich R.M."/>
            <person name="Grubbs K.J."/>
            <person name="Santa Maria K.C."/>
            <person name="Allen S.E."/>
            <person name="Farag S."/>
            <person name="Shank E.A."/>
            <person name="Bowers A."/>
        </authorList>
    </citation>
    <scope>NUCLEOTIDE SEQUENCE [LARGE SCALE GENOMIC DNA]</scope>
    <source>
        <strain evidence="2 3">AFS044295</strain>
    </source>
</reference>
<evidence type="ECO:0000259" key="1">
    <source>
        <dbReference type="Pfam" id="PF12867"/>
    </source>
</evidence>
<protein>
    <submittedName>
        <fullName evidence="2">PadR family transcriptional regulator</fullName>
    </submittedName>
</protein>
<proteinExistence type="predicted"/>
<dbReference type="RefSeq" id="WP_098815220.1">
    <property type="nucleotide sequence ID" value="NZ_NUSP01000008.1"/>
</dbReference>
<accession>A0A2C4PRU0</accession>
<evidence type="ECO:0000313" key="2">
    <source>
        <dbReference type="EMBL" id="PHD61404.1"/>
    </source>
</evidence>
<dbReference type="AlphaFoldDB" id="A0A2C4PRU0"/>
<sequence length="177" mass="20847">MNSFVNDRFDETRKHLFEEIMILDDAQFNSKPDKNKWSIAQVCHHLVLLDKVVIKVISSGLKKIDSTLKERREIRSILQDRSLKFVAPGMIEPSLEPFEVEKIIDMLNESRKELMRFLSTIEDESILTKKSVMHPALGELLLDQWIELIYLHEQRHIEQIKEIKLLCEIGKEKIFGY</sequence>
<gene>
    <name evidence="2" type="ORF">COF57_08560</name>
</gene>
<dbReference type="InterPro" id="IPR034660">
    <property type="entry name" value="DinB/YfiT-like"/>
</dbReference>
<comment type="caution">
    <text evidence="2">The sequence shown here is derived from an EMBL/GenBank/DDBJ whole genome shotgun (WGS) entry which is preliminary data.</text>
</comment>
<dbReference type="Pfam" id="PF12867">
    <property type="entry name" value="DinB_2"/>
    <property type="match status" value="1"/>
</dbReference>